<proteinExistence type="predicted"/>
<feature type="compositionally biased region" description="Polar residues" evidence="2">
    <location>
        <begin position="319"/>
        <end position="340"/>
    </location>
</feature>
<evidence type="ECO:0000256" key="2">
    <source>
        <dbReference type="SAM" id="MobiDB-lite"/>
    </source>
</evidence>
<gene>
    <name evidence="4" type="ORF">L9F63_015617</name>
</gene>
<name>A0AAD8A4Y7_DIPPU</name>
<feature type="compositionally biased region" description="Polar residues" evidence="2">
    <location>
        <begin position="615"/>
        <end position="627"/>
    </location>
</feature>
<feature type="compositionally biased region" description="Basic residues" evidence="2">
    <location>
        <begin position="642"/>
        <end position="658"/>
    </location>
</feature>
<feature type="region of interest" description="Disordered" evidence="2">
    <location>
        <begin position="1"/>
        <end position="38"/>
    </location>
</feature>
<dbReference type="EMBL" id="JASPKZ010003813">
    <property type="protein sequence ID" value="KAJ9592700.1"/>
    <property type="molecule type" value="Genomic_DNA"/>
</dbReference>
<feature type="compositionally biased region" description="Basic and acidic residues" evidence="2">
    <location>
        <begin position="425"/>
        <end position="450"/>
    </location>
</feature>
<organism evidence="4 5">
    <name type="scientific">Diploptera punctata</name>
    <name type="common">Pacific beetle cockroach</name>
    <dbReference type="NCBI Taxonomy" id="6984"/>
    <lineage>
        <taxon>Eukaryota</taxon>
        <taxon>Metazoa</taxon>
        <taxon>Ecdysozoa</taxon>
        <taxon>Arthropoda</taxon>
        <taxon>Hexapoda</taxon>
        <taxon>Insecta</taxon>
        <taxon>Pterygota</taxon>
        <taxon>Neoptera</taxon>
        <taxon>Polyneoptera</taxon>
        <taxon>Dictyoptera</taxon>
        <taxon>Blattodea</taxon>
        <taxon>Blaberoidea</taxon>
        <taxon>Blaberidae</taxon>
        <taxon>Diplopterinae</taxon>
        <taxon>Diploptera</taxon>
    </lineage>
</organism>
<feature type="domain" description="Fibronectin type-III" evidence="3">
    <location>
        <begin position="990"/>
        <end position="1097"/>
    </location>
</feature>
<feature type="coiled-coil region" evidence="1">
    <location>
        <begin position="540"/>
        <end position="581"/>
    </location>
</feature>
<dbReference type="SUPFAM" id="SSF49265">
    <property type="entry name" value="Fibronectin type III"/>
    <property type="match status" value="1"/>
</dbReference>
<dbReference type="Gene3D" id="2.60.40.10">
    <property type="entry name" value="Immunoglobulins"/>
    <property type="match status" value="1"/>
</dbReference>
<reference evidence="4" key="1">
    <citation type="journal article" date="2023" name="IScience">
        <title>Live-bearing cockroach genome reveals convergent evolutionary mechanisms linked to viviparity in insects and beyond.</title>
        <authorList>
            <person name="Fouks B."/>
            <person name="Harrison M.C."/>
            <person name="Mikhailova A.A."/>
            <person name="Marchal E."/>
            <person name="English S."/>
            <person name="Carruthers M."/>
            <person name="Jennings E.C."/>
            <person name="Chiamaka E.L."/>
            <person name="Frigard R.A."/>
            <person name="Pippel M."/>
            <person name="Attardo G.M."/>
            <person name="Benoit J.B."/>
            <person name="Bornberg-Bauer E."/>
            <person name="Tobe S.S."/>
        </authorList>
    </citation>
    <scope>NUCLEOTIDE SEQUENCE</scope>
    <source>
        <strain evidence="4">Stay&amp;Tobe</strain>
    </source>
</reference>
<feature type="region of interest" description="Disordered" evidence="2">
    <location>
        <begin position="252"/>
        <end position="469"/>
    </location>
</feature>
<dbReference type="GO" id="GO:0005667">
    <property type="term" value="C:transcription regulator complex"/>
    <property type="evidence" value="ECO:0007669"/>
    <property type="project" value="TreeGrafter"/>
</dbReference>
<dbReference type="GO" id="GO:0005634">
    <property type="term" value="C:nucleus"/>
    <property type="evidence" value="ECO:0007669"/>
    <property type="project" value="TreeGrafter"/>
</dbReference>
<dbReference type="InterPro" id="IPR036116">
    <property type="entry name" value="FN3_sf"/>
</dbReference>
<evidence type="ECO:0000256" key="1">
    <source>
        <dbReference type="SAM" id="Coils"/>
    </source>
</evidence>
<dbReference type="InterPro" id="IPR056565">
    <property type="entry name" value="Fn3_ATF7IP"/>
</dbReference>
<dbReference type="InterPro" id="IPR026085">
    <property type="entry name" value="ATF7-int"/>
</dbReference>
<dbReference type="GO" id="GO:0006355">
    <property type="term" value="P:regulation of DNA-templated transcription"/>
    <property type="evidence" value="ECO:0007669"/>
    <property type="project" value="TreeGrafter"/>
</dbReference>
<evidence type="ECO:0000313" key="4">
    <source>
        <dbReference type="EMBL" id="KAJ9592700.1"/>
    </source>
</evidence>
<feature type="compositionally biased region" description="Basic and acidic residues" evidence="2">
    <location>
        <begin position="252"/>
        <end position="265"/>
    </location>
</feature>
<dbReference type="CDD" id="cd00063">
    <property type="entry name" value="FN3"/>
    <property type="match status" value="1"/>
</dbReference>
<feature type="compositionally biased region" description="Basic and acidic residues" evidence="2">
    <location>
        <begin position="374"/>
        <end position="415"/>
    </location>
</feature>
<keyword evidence="1" id="KW-0175">Coiled coil</keyword>
<protein>
    <recommendedName>
        <fullName evidence="3">Fibronectin type-III domain-containing protein</fullName>
    </recommendedName>
</protein>
<evidence type="ECO:0000313" key="5">
    <source>
        <dbReference type="Proteomes" id="UP001233999"/>
    </source>
</evidence>
<comment type="caution">
    <text evidence="4">The sequence shown here is derived from an EMBL/GenBank/DDBJ whole genome shotgun (WGS) entry which is preliminary data.</text>
</comment>
<feature type="compositionally biased region" description="Polar residues" evidence="2">
    <location>
        <begin position="29"/>
        <end position="38"/>
    </location>
</feature>
<reference evidence="4" key="2">
    <citation type="submission" date="2023-05" db="EMBL/GenBank/DDBJ databases">
        <authorList>
            <person name="Fouks B."/>
        </authorList>
    </citation>
    <scope>NUCLEOTIDE SEQUENCE</scope>
    <source>
        <strain evidence="4">Stay&amp;Tobe</strain>
        <tissue evidence="4">Testes</tissue>
    </source>
</reference>
<feature type="non-terminal residue" evidence="4">
    <location>
        <position position="1097"/>
    </location>
</feature>
<dbReference type="GO" id="GO:0003712">
    <property type="term" value="F:transcription coregulator activity"/>
    <property type="evidence" value="ECO:0007669"/>
    <property type="project" value="TreeGrafter"/>
</dbReference>
<evidence type="ECO:0000259" key="3">
    <source>
        <dbReference type="PROSITE" id="PS50853"/>
    </source>
</evidence>
<feature type="compositionally biased region" description="Basic and acidic residues" evidence="2">
    <location>
        <begin position="273"/>
        <end position="293"/>
    </location>
</feature>
<feature type="region of interest" description="Disordered" evidence="2">
    <location>
        <begin position="610"/>
        <end position="658"/>
    </location>
</feature>
<feature type="compositionally biased region" description="Basic and acidic residues" evidence="2">
    <location>
        <begin position="67"/>
        <end position="83"/>
    </location>
</feature>
<dbReference type="PROSITE" id="PS50853">
    <property type="entry name" value="FN3"/>
    <property type="match status" value="1"/>
</dbReference>
<dbReference type="Pfam" id="PF16794">
    <property type="entry name" value="fn3_4"/>
    <property type="match status" value="1"/>
</dbReference>
<dbReference type="AlphaFoldDB" id="A0AAD8A4Y7"/>
<dbReference type="InterPro" id="IPR013783">
    <property type="entry name" value="Ig-like_fold"/>
</dbReference>
<sequence>NEKDTDVESNTDIDMESNADDFQHESVDSPVNDSNDVQNFDELYEEISDTEIASDSLEKDSNHLQKLSTEKQDTEDCLGDKTDSPSGQHENGYADSLRCVLRLNEGLTNPICPFVNLQGSRWQSDTIIFCSMAILERYTLSKSKEFQNLAMNPEGRRISSDRHNISRQNSTEDETVMVSKSRSTQKTCMRRAEKVVRKRTSLEDNADRIIKRTKVTGNSSEDGVSAIEKKKGEVKDIPSEIKEVAKVVDQISEPKEDKANKEGEVGKSNSVSGEKENKGDKKCSVLKDKESEVARTGTKRIHEQVGLIEVKKVRITPEMENQLSKLSNSEKLQKNSTDSPTKVLLVNKTISQSTKDQNDQHKQTDSSSVSSVQSKEEILDNKKSTKNDEKVTKNDEKMSVDEDSTKKVCEKKQVEGIDNSTNDNVAKESNDINLENKEDDEENRKKDNERIAQSQQLKNSLPPRSPKSNLDLAIERVVLGLTEDSQDTIDVDKPKEPKKLNPMPLMRNLQDNLLKNLSRNDLEEFLMQKMCEVVTDRCTIGDMRQRCQTLEQMIEQWRKKVQQLQKQLKDMEMVMKRYIGDARTRKERPIPVKITRSVGLQVHMGPMNAGMLRNRSISNDPSRNQGQIRRRANRVSSPPTKKTSKSNHSRGVLQKKKKLSATIVPSSAVFTTFRSLSPSMTISRPSITTTAQLSANKVGKVAPSPVKPVGRPITSIAAAIATGSPTSTVNTMNTTVVNTANNLRIASAAQLNNRQPVKQIAFAANKSCDFKIIDLTDEEDKSKSSNLRAVNPSISTVTANMISTSAVTTGVSITAGTSIQGGSIRVVQPHQLTGTTATTLLAPSTTPTSANSRLAYFVPTSGASVQQRQLLIASSGAQIRPGVMNVQNRQNQLPTLVFKNGTVVPIPQASGTQQVNTAILRPSPMQTGQLQQVLPTRPGQQIRVTNSLVTTVGRMTTPTIANVPILANKHPAPLPNPPNQQHNNPNWKFAPPKPELKITKGPNKHQQGIVLSWNMTLTSDYEEIASYQLYAYQEGSAQPNTNLWKKVGDVKALPLPMACTLTQFLEGHKYHFAVRAVDVHMRVGPFSAPGNIVLTRK</sequence>
<feature type="region of interest" description="Disordered" evidence="2">
    <location>
        <begin position="67"/>
        <end position="91"/>
    </location>
</feature>
<dbReference type="InterPro" id="IPR003961">
    <property type="entry name" value="FN3_dom"/>
</dbReference>
<keyword evidence="5" id="KW-1185">Reference proteome</keyword>
<dbReference type="PANTHER" id="PTHR23210:SF26">
    <property type="entry name" value="ACTIVATING TRANSCRIPTION FACTOR 7-INTERACTING PROTEIN 1"/>
    <property type="match status" value="1"/>
</dbReference>
<dbReference type="PANTHER" id="PTHR23210">
    <property type="entry name" value="ACTIVATING TRANSCRIPTION FACTOR 7 INTERACTING PROTEIN"/>
    <property type="match status" value="1"/>
</dbReference>
<feature type="compositionally biased region" description="Acidic residues" evidence="2">
    <location>
        <begin position="7"/>
        <end position="19"/>
    </location>
</feature>
<accession>A0AAD8A4Y7</accession>
<dbReference type="Proteomes" id="UP001233999">
    <property type="component" value="Unassembled WGS sequence"/>
</dbReference>